<organism evidence="1">
    <name type="scientific">uncultured Thermomicrobiales bacterium</name>
    <dbReference type="NCBI Taxonomy" id="1645740"/>
    <lineage>
        <taxon>Bacteria</taxon>
        <taxon>Pseudomonadati</taxon>
        <taxon>Thermomicrobiota</taxon>
        <taxon>Thermomicrobia</taxon>
        <taxon>Thermomicrobiales</taxon>
        <taxon>environmental samples</taxon>
    </lineage>
</organism>
<gene>
    <name evidence="1" type="ORF">AVDCRST_MAG59-3897</name>
</gene>
<evidence type="ECO:0008006" key="2">
    <source>
        <dbReference type="Google" id="ProtNLM"/>
    </source>
</evidence>
<proteinExistence type="predicted"/>
<evidence type="ECO:0000313" key="1">
    <source>
        <dbReference type="EMBL" id="CAA9574192.1"/>
    </source>
</evidence>
<dbReference type="AlphaFoldDB" id="A0A6J4VHX3"/>
<dbReference type="InterPro" id="IPR019292">
    <property type="entry name" value="McrC"/>
</dbReference>
<sequence length="403" mass="45623">MTEPLRLVEYEEREVALAPEDASWLASAFDKQVALRRALTGEGYLLNPNQFVGVLALPSGRRLEIAPKVPVRSLFFMLAVAAELPSPFLEEAAEFAELDELLEFVADAFADLAEERIARGLYRAYVEREENLAAVRGRIAVADDLRRNHVLRHRTFCRFAEFTEDVPENRLVRQVAHLLAGWVRRPPLRLRLWRIDHALGSVTPTHLPAAAVDRFAYGRLNEEYRPLHRLCKLVLDWASFADEAGPFAFRAFLLDMNRLFERFVTQTLRDRARHPVSVDDQVPLHLAEGRRVDMRPDLVVRVGTRPTLVADCKYKRLEPEGFKGHDLYQILAYCTALGLDRGLLVYPRHDAPVDAAVQVVNSAVRIRQVSLDLLGSLAEIRAACDRLARVVLVDAVAPATVDW</sequence>
<dbReference type="EMBL" id="CADCWF010000279">
    <property type="protein sequence ID" value="CAA9574192.1"/>
    <property type="molecule type" value="Genomic_DNA"/>
</dbReference>
<protein>
    <recommendedName>
        <fullName evidence="2">McrBC 5-methylcytosine restriction system component</fullName>
    </recommendedName>
</protein>
<dbReference type="InterPro" id="IPR011604">
    <property type="entry name" value="PDDEXK-like_dom_sf"/>
</dbReference>
<dbReference type="PANTHER" id="PTHR38733:SF1">
    <property type="entry name" value="TYPE IV METHYL-DIRECTED RESTRICTION ENZYME ECOKMCRBC"/>
    <property type="match status" value="1"/>
</dbReference>
<accession>A0A6J4VHX3</accession>
<reference evidence="1" key="1">
    <citation type="submission" date="2020-02" db="EMBL/GenBank/DDBJ databases">
        <authorList>
            <person name="Meier V. D."/>
        </authorList>
    </citation>
    <scope>NUCLEOTIDE SEQUENCE</scope>
    <source>
        <strain evidence="1">AVDCRST_MAG59</strain>
    </source>
</reference>
<dbReference type="Pfam" id="PF10117">
    <property type="entry name" value="McrBC"/>
    <property type="match status" value="1"/>
</dbReference>
<name>A0A6J4VHX3_9BACT</name>
<dbReference type="Gene3D" id="3.90.320.10">
    <property type="match status" value="1"/>
</dbReference>
<dbReference type="PANTHER" id="PTHR38733">
    <property type="entry name" value="PROTEIN MCRC"/>
    <property type="match status" value="1"/>
</dbReference>